<evidence type="ECO:0000256" key="9">
    <source>
        <dbReference type="RuleBase" id="RU000630"/>
    </source>
</evidence>
<feature type="compositionally biased region" description="Polar residues" evidence="10">
    <location>
        <begin position="388"/>
        <end position="398"/>
    </location>
</feature>
<evidence type="ECO:0000256" key="2">
    <source>
        <dbReference type="ARBA" id="ARBA00004651"/>
    </source>
</evidence>
<dbReference type="Proteomes" id="UP000002279">
    <property type="component" value="Unplaced"/>
</dbReference>
<dbReference type="Ensembl" id="ENSOANT00000052816.1">
    <property type="protein sequence ID" value="ENSOANP00000036607.1"/>
    <property type="gene ID" value="ENSOANG00000046614.1"/>
</dbReference>
<dbReference type="Pfam" id="PF00029">
    <property type="entry name" value="Connexin"/>
    <property type="match status" value="1"/>
</dbReference>
<dbReference type="InterPro" id="IPR000500">
    <property type="entry name" value="Connexin"/>
</dbReference>
<feature type="transmembrane region" description="Helical" evidence="11">
    <location>
        <begin position="34"/>
        <end position="54"/>
    </location>
</feature>
<dbReference type="PROSITE" id="PS00407">
    <property type="entry name" value="CONNEXINS_1"/>
    <property type="match status" value="1"/>
</dbReference>
<evidence type="ECO:0000256" key="1">
    <source>
        <dbReference type="ARBA" id="ARBA00004610"/>
    </source>
</evidence>
<gene>
    <name evidence="14" type="primary">GJD4</name>
</gene>
<keyword evidence="8 11" id="KW-0472">Membrane</keyword>
<comment type="subcellular location">
    <subcellularLocation>
        <location evidence="1">Cell junction</location>
        <location evidence="1">Gap junction</location>
    </subcellularLocation>
    <subcellularLocation>
        <location evidence="2 9">Cell membrane</location>
        <topology evidence="2 9">Multi-pass membrane protein</topology>
    </subcellularLocation>
</comment>
<evidence type="ECO:0000313" key="15">
    <source>
        <dbReference type="Proteomes" id="UP000002279"/>
    </source>
</evidence>
<keyword evidence="7 11" id="KW-1133">Transmembrane helix</keyword>
<proteinExistence type="inferred from homology"/>
<dbReference type="GO" id="GO:0005243">
    <property type="term" value="F:gap junction channel activity"/>
    <property type="evidence" value="ECO:0000318"/>
    <property type="project" value="GO_Central"/>
</dbReference>
<reference evidence="14" key="1">
    <citation type="submission" date="2025-08" db="UniProtKB">
        <authorList>
            <consortium name="Ensembl"/>
        </authorList>
    </citation>
    <scope>IDENTIFICATION</scope>
    <source>
        <strain evidence="14">Glennie</strain>
    </source>
</reference>
<evidence type="ECO:0000256" key="11">
    <source>
        <dbReference type="SAM" id="Phobius"/>
    </source>
</evidence>
<feature type="transmembrane region" description="Helical" evidence="11">
    <location>
        <begin position="86"/>
        <end position="106"/>
    </location>
</feature>
<dbReference type="PROSITE" id="PS00408">
    <property type="entry name" value="CONNEXINS_2"/>
    <property type="match status" value="1"/>
</dbReference>
<evidence type="ECO:0000256" key="10">
    <source>
        <dbReference type="SAM" id="MobiDB-lite"/>
    </source>
</evidence>
<dbReference type="InterPro" id="IPR038359">
    <property type="entry name" value="Connexin_N_sf"/>
</dbReference>
<feature type="domain" description="Connexin N-terminal" evidence="12">
    <location>
        <begin position="52"/>
        <end position="85"/>
    </location>
</feature>
<dbReference type="InterPro" id="IPR019570">
    <property type="entry name" value="Connexin_CCC"/>
</dbReference>
<dbReference type="Gene3D" id="1.20.1440.80">
    <property type="entry name" value="Gap junction channel protein cysteine-rich domain"/>
    <property type="match status" value="1"/>
</dbReference>
<keyword evidence="6" id="KW-0965">Cell junction</keyword>
<evidence type="ECO:0000256" key="3">
    <source>
        <dbReference type="ARBA" id="ARBA00022475"/>
    </source>
</evidence>
<comment type="function">
    <text evidence="9">One gap junction consists of a cluster of closely packed pairs of transmembrane channels, the connexons, through which materials of low MW diffuse from one cell to a neighboring cell.</text>
</comment>
<dbReference type="Bgee" id="ENSOANG00000046614">
    <property type="expression patterns" value="Expressed in liver and 5 other cell types or tissues"/>
</dbReference>
<keyword evidence="5 9" id="KW-0303">Gap junction</keyword>
<dbReference type="GO" id="GO:0005922">
    <property type="term" value="C:connexin complex"/>
    <property type="evidence" value="ECO:0000318"/>
    <property type="project" value="GO_Central"/>
</dbReference>
<dbReference type="PRINTS" id="PR00206">
    <property type="entry name" value="CONNEXIN"/>
</dbReference>
<dbReference type="SMART" id="SM00037">
    <property type="entry name" value="CNX"/>
    <property type="match status" value="1"/>
</dbReference>
<organism evidence="14 15">
    <name type="scientific">Ornithorhynchus anatinus</name>
    <name type="common">Duckbill platypus</name>
    <dbReference type="NCBI Taxonomy" id="9258"/>
    <lineage>
        <taxon>Eukaryota</taxon>
        <taxon>Metazoa</taxon>
        <taxon>Chordata</taxon>
        <taxon>Craniata</taxon>
        <taxon>Vertebrata</taxon>
        <taxon>Euteleostomi</taxon>
        <taxon>Mammalia</taxon>
        <taxon>Monotremata</taxon>
        <taxon>Ornithorhynchidae</taxon>
        <taxon>Ornithorhynchus</taxon>
    </lineage>
</organism>
<dbReference type="AlphaFoldDB" id="A0A6I8N6S2"/>
<dbReference type="GeneTree" id="ENSGT01150000286949"/>
<evidence type="ECO:0000259" key="12">
    <source>
        <dbReference type="SMART" id="SM00037"/>
    </source>
</evidence>
<name>A0A6I8N6S2_ORNAN</name>
<keyword evidence="4 9" id="KW-0812">Transmembrane</keyword>
<evidence type="ECO:0000313" key="14">
    <source>
        <dbReference type="Ensembl" id="ENSOANP00000036607.1"/>
    </source>
</evidence>
<dbReference type="InParanoid" id="A0A6I8N6S2"/>
<sequence length="407" mass="44604">MQARGRCAVEMDSTLTAKGLVFASISGEPEGKMWLILMILLRMAVLVLAGYPIYQDEQERFVCNTLQPGCSNVCYDIFSPVSHLRFWLIQSVSVLLPYVVFSVYVLHRGVTHIRTGPSPPDSCKGGDSLMGPRAPTSPRSHCLTPGSVDIPDFSSAYTLQLILRTLLEVAFSPGQYYLFGFLVPEQFSCYRSPCTSMVDCYISRPTEKSILVLFMWGVSGLSFVLSVVDLAWALQRKVVRKSLARLGTAPSHALDTINQSQLLPGPHREWAAAPVERNTLYLEGMSSQASENPGWPQPRQEVTIQSTTGLNIPGDKSSVLGSVDDGSEVISCVSERPGLSRRQSRAQHVKEAAFSLQLDEKSQLGRGSSAASSRLEGQHPLGGRKSSEGQLLCSSPSYLRSKKSEWV</sequence>
<evidence type="ECO:0000256" key="7">
    <source>
        <dbReference type="ARBA" id="ARBA00022989"/>
    </source>
</evidence>
<feature type="region of interest" description="Disordered" evidence="10">
    <location>
        <begin position="117"/>
        <end position="139"/>
    </location>
</feature>
<feature type="domain" description="Connexin cysteine-rich" evidence="13">
    <location>
        <begin position="167"/>
        <end position="233"/>
    </location>
</feature>
<keyword evidence="3" id="KW-1003">Cell membrane</keyword>
<comment type="similarity">
    <text evidence="9">Belongs to the connexin family.</text>
</comment>
<evidence type="ECO:0000256" key="6">
    <source>
        <dbReference type="ARBA" id="ARBA00022949"/>
    </source>
</evidence>
<evidence type="ECO:0000256" key="5">
    <source>
        <dbReference type="ARBA" id="ARBA00022868"/>
    </source>
</evidence>
<evidence type="ECO:0000256" key="8">
    <source>
        <dbReference type="ARBA" id="ARBA00023136"/>
    </source>
</evidence>
<dbReference type="PANTHER" id="PTHR11984">
    <property type="entry name" value="CONNEXIN"/>
    <property type="match status" value="1"/>
</dbReference>
<dbReference type="FunCoup" id="A0A6I8N6S2">
    <property type="interactions" value="5"/>
</dbReference>
<dbReference type="InterPro" id="IPR017990">
    <property type="entry name" value="Connexin_CS"/>
</dbReference>
<evidence type="ECO:0000259" key="13">
    <source>
        <dbReference type="SMART" id="SM01089"/>
    </source>
</evidence>
<dbReference type="OMA" id="MLRMVVI"/>
<dbReference type="InterPro" id="IPR013092">
    <property type="entry name" value="Connexin_N"/>
</dbReference>
<protein>
    <recommendedName>
        <fullName evidence="9">Gap junction protein</fullName>
    </recommendedName>
</protein>
<keyword evidence="15" id="KW-1185">Reference proteome</keyword>
<dbReference type="SMART" id="SM01089">
    <property type="entry name" value="Connexin_CCC"/>
    <property type="match status" value="1"/>
</dbReference>
<accession>A0A6I8N6S2</accession>
<feature type="transmembrane region" description="Helical" evidence="11">
    <location>
        <begin position="210"/>
        <end position="234"/>
    </location>
</feature>
<feature type="region of interest" description="Disordered" evidence="10">
    <location>
        <begin position="360"/>
        <end position="407"/>
    </location>
</feature>
<reference evidence="14" key="2">
    <citation type="submission" date="2025-09" db="UniProtKB">
        <authorList>
            <consortium name="Ensembl"/>
        </authorList>
    </citation>
    <scope>IDENTIFICATION</scope>
    <source>
        <strain evidence="14">Glennie</strain>
    </source>
</reference>
<dbReference type="PANTHER" id="PTHR11984:SF3">
    <property type="entry name" value="GAP JUNCTION DELTA-4 PROTEIN"/>
    <property type="match status" value="1"/>
</dbReference>
<comment type="subunit">
    <text evidence="9">A connexon is composed of a hexamer of connexins.</text>
</comment>
<evidence type="ECO:0000256" key="4">
    <source>
        <dbReference type="ARBA" id="ARBA00022692"/>
    </source>
</evidence>
<dbReference type="GO" id="GO:0007267">
    <property type="term" value="P:cell-cell signaling"/>
    <property type="evidence" value="ECO:0000318"/>
    <property type="project" value="GO_Central"/>
</dbReference>